<comment type="caution">
    <text evidence="15">The sequence shown here is derived from an EMBL/GenBank/DDBJ whole genome shotgun (WGS) entry which is preliminary data.</text>
</comment>
<dbReference type="InterPro" id="IPR000515">
    <property type="entry name" value="MetI-like"/>
</dbReference>
<feature type="transmembrane region" description="Helical" evidence="13">
    <location>
        <begin position="135"/>
        <end position="162"/>
    </location>
</feature>
<evidence type="ECO:0000256" key="2">
    <source>
        <dbReference type="ARBA" id="ARBA00022448"/>
    </source>
</evidence>
<keyword evidence="16" id="KW-1185">Reference proteome</keyword>
<evidence type="ECO:0000256" key="10">
    <source>
        <dbReference type="ARBA" id="ARBA00024202"/>
    </source>
</evidence>
<evidence type="ECO:0000256" key="12">
    <source>
        <dbReference type="ARBA" id="ARBA00044774"/>
    </source>
</evidence>
<dbReference type="NCBIfam" id="NF045470">
    <property type="entry name" value="Opp2B"/>
    <property type="match status" value="1"/>
</dbReference>
<dbReference type="InterPro" id="IPR045621">
    <property type="entry name" value="BPD_transp_1_N"/>
</dbReference>
<proteinExistence type="inferred from homology"/>
<keyword evidence="9 13" id="KW-0472">Membrane</keyword>
<dbReference type="PANTHER" id="PTHR43163">
    <property type="entry name" value="DIPEPTIDE TRANSPORT SYSTEM PERMEASE PROTEIN DPPB-RELATED"/>
    <property type="match status" value="1"/>
</dbReference>
<dbReference type="RefSeq" id="WP_066236673.1">
    <property type="nucleotide sequence ID" value="NZ_LSGP01000001.1"/>
</dbReference>
<dbReference type="STRING" id="1794912.AXX12_00435"/>
<evidence type="ECO:0000256" key="11">
    <source>
        <dbReference type="ARBA" id="ARBA00038669"/>
    </source>
</evidence>
<evidence type="ECO:0000256" key="7">
    <source>
        <dbReference type="ARBA" id="ARBA00023065"/>
    </source>
</evidence>
<feature type="transmembrane region" description="Helical" evidence="13">
    <location>
        <begin position="98"/>
        <end position="123"/>
    </location>
</feature>
<feature type="transmembrane region" description="Helical" evidence="13">
    <location>
        <begin position="174"/>
        <end position="193"/>
    </location>
</feature>
<dbReference type="PROSITE" id="PS50928">
    <property type="entry name" value="ABC_TM1"/>
    <property type="match status" value="1"/>
</dbReference>
<evidence type="ECO:0000256" key="4">
    <source>
        <dbReference type="ARBA" id="ARBA00022596"/>
    </source>
</evidence>
<dbReference type="GO" id="GO:0015099">
    <property type="term" value="F:nickel cation transmembrane transporter activity"/>
    <property type="evidence" value="ECO:0007669"/>
    <property type="project" value="InterPro"/>
</dbReference>
<evidence type="ECO:0000256" key="1">
    <source>
        <dbReference type="ARBA" id="ARBA00004651"/>
    </source>
</evidence>
<keyword evidence="7" id="KW-0406">Ion transport</keyword>
<evidence type="ECO:0000313" key="16">
    <source>
        <dbReference type="Proteomes" id="UP000076268"/>
    </source>
</evidence>
<evidence type="ECO:0000259" key="14">
    <source>
        <dbReference type="PROSITE" id="PS50928"/>
    </source>
</evidence>
<evidence type="ECO:0000256" key="8">
    <source>
        <dbReference type="ARBA" id="ARBA00023112"/>
    </source>
</evidence>
<keyword evidence="4" id="KW-0533">Nickel</keyword>
<organism evidence="15 16">
    <name type="scientific">Anaerosporomusa subterranea</name>
    <dbReference type="NCBI Taxonomy" id="1794912"/>
    <lineage>
        <taxon>Bacteria</taxon>
        <taxon>Bacillati</taxon>
        <taxon>Bacillota</taxon>
        <taxon>Negativicutes</taxon>
        <taxon>Acetonemataceae</taxon>
        <taxon>Anaerosporomusa</taxon>
    </lineage>
</organism>
<sequence length="309" mass="33929">MIKYVLRRVLFLIPVLFGVTFIVFTLMYITPGDPAKLILGEQASADTIQALRQEMGLDQPYLVQYATYVKKALLHQDIGRSYVTNRPVMQEIMGVFPATFQLAIAAMLVAILIGIPVGIISAIKQYSIFDTVSMLIALLGVSMPVFWLGLLLIILFTVKLGWLPASGFTSVKHMIMPALALGAMTAAIVTRMTRSSMLEVIRQDYIRTARAKGQNESVVVLKHALGNALIPIIAVVGLQFGHLLGGAVLTESIFSIPGVGRLMVDSIKMRDFPVVQGGVLFIALSFSLINLLVDLLYAYVDPRIRSQYK</sequence>
<dbReference type="InterPro" id="IPR050045">
    <property type="entry name" value="Opp2B"/>
</dbReference>
<dbReference type="Proteomes" id="UP000076268">
    <property type="component" value="Unassembled WGS sequence"/>
</dbReference>
<keyword evidence="2 13" id="KW-0813">Transport</keyword>
<keyword evidence="8" id="KW-0921">Nickel transport</keyword>
<keyword evidence="6 13" id="KW-1133">Transmembrane helix</keyword>
<dbReference type="Pfam" id="PF00528">
    <property type="entry name" value="BPD_transp_1"/>
    <property type="match status" value="1"/>
</dbReference>
<evidence type="ECO:0000313" key="15">
    <source>
        <dbReference type="EMBL" id="KYZ78048.1"/>
    </source>
</evidence>
<comment type="similarity">
    <text evidence="10">Belongs to the binding-protein-dependent transport system permease family. OppBC subfamily.</text>
</comment>
<evidence type="ECO:0000256" key="13">
    <source>
        <dbReference type="RuleBase" id="RU363032"/>
    </source>
</evidence>
<dbReference type="InterPro" id="IPR035906">
    <property type="entry name" value="MetI-like_sf"/>
</dbReference>
<dbReference type="SUPFAM" id="SSF161098">
    <property type="entry name" value="MetI-like"/>
    <property type="match status" value="1"/>
</dbReference>
<dbReference type="GO" id="GO:0005886">
    <property type="term" value="C:plasma membrane"/>
    <property type="evidence" value="ECO:0007669"/>
    <property type="project" value="UniProtKB-SubCell"/>
</dbReference>
<comment type="subunit">
    <text evidence="11">The complex is composed of two ATP-binding proteins (NikD and NikE), two transmembrane proteins (NikB and NikC) and a solute-binding protein (NikA).</text>
</comment>
<feature type="domain" description="ABC transmembrane type-1" evidence="14">
    <location>
        <begin position="96"/>
        <end position="297"/>
    </location>
</feature>
<accession>A0A154BX51</accession>
<evidence type="ECO:0000256" key="6">
    <source>
        <dbReference type="ARBA" id="ARBA00022989"/>
    </source>
</evidence>
<dbReference type="OrthoDB" id="9773221at2"/>
<evidence type="ECO:0000256" key="3">
    <source>
        <dbReference type="ARBA" id="ARBA00022475"/>
    </source>
</evidence>
<keyword evidence="5 13" id="KW-0812">Transmembrane</keyword>
<dbReference type="CDD" id="cd06261">
    <property type="entry name" value="TM_PBP2"/>
    <property type="match status" value="1"/>
</dbReference>
<feature type="transmembrane region" description="Helical" evidence="13">
    <location>
        <begin position="274"/>
        <end position="300"/>
    </location>
</feature>
<name>A0A154BX51_ANASB</name>
<reference evidence="15 16" key="1">
    <citation type="submission" date="2016-02" db="EMBL/GenBank/DDBJ databases">
        <title>Anaerosporomusa subterraneum gen. nov., sp. nov., a spore-forming obligate anaerobe isolated from saprolite.</title>
        <authorList>
            <person name="Choi J.K."/>
            <person name="Shah M."/>
            <person name="Yee N."/>
        </authorList>
    </citation>
    <scope>NUCLEOTIDE SEQUENCE [LARGE SCALE GENOMIC DNA]</scope>
    <source>
        <strain evidence="15 16">RU4</strain>
    </source>
</reference>
<comment type="subcellular location">
    <subcellularLocation>
        <location evidence="1 13">Cell membrane</location>
        <topology evidence="1 13">Multi-pass membrane protein</topology>
    </subcellularLocation>
</comment>
<evidence type="ECO:0000256" key="9">
    <source>
        <dbReference type="ARBA" id="ARBA00023136"/>
    </source>
</evidence>
<dbReference type="Gene3D" id="1.10.3720.10">
    <property type="entry name" value="MetI-like"/>
    <property type="match status" value="1"/>
</dbReference>
<keyword evidence="3" id="KW-1003">Cell membrane</keyword>
<dbReference type="Pfam" id="PF19300">
    <property type="entry name" value="BPD_transp_1_N"/>
    <property type="match status" value="1"/>
</dbReference>
<evidence type="ECO:0000256" key="5">
    <source>
        <dbReference type="ARBA" id="ARBA00022692"/>
    </source>
</evidence>
<feature type="transmembrane region" description="Helical" evidence="13">
    <location>
        <begin position="9"/>
        <end position="29"/>
    </location>
</feature>
<dbReference type="EMBL" id="LSGP01000001">
    <property type="protein sequence ID" value="KYZ78048.1"/>
    <property type="molecule type" value="Genomic_DNA"/>
</dbReference>
<gene>
    <name evidence="15" type="ORF">AXX12_00435</name>
</gene>
<dbReference type="AlphaFoldDB" id="A0A154BX51"/>
<dbReference type="PANTHER" id="PTHR43163:SF6">
    <property type="entry name" value="DIPEPTIDE TRANSPORT SYSTEM PERMEASE PROTEIN DPPB-RELATED"/>
    <property type="match status" value="1"/>
</dbReference>
<protein>
    <recommendedName>
        <fullName evidence="12">Nickel import system permease protein NikB</fullName>
    </recommendedName>
</protein>
<feature type="transmembrane region" description="Helical" evidence="13">
    <location>
        <begin position="229"/>
        <end position="254"/>
    </location>
</feature>